<dbReference type="AlphaFoldDB" id="A0A914WWY5"/>
<dbReference type="InterPro" id="IPR009057">
    <property type="entry name" value="Homeodomain-like_sf"/>
</dbReference>
<dbReference type="Pfam" id="PF03221">
    <property type="entry name" value="HTH_Tnp_Tc5"/>
    <property type="match status" value="1"/>
</dbReference>
<evidence type="ECO:0000259" key="3">
    <source>
        <dbReference type="PROSITE" id="PS51253"/>
    </source>
</evidence>
<dbReference type="PANTHER" id="PTHR19303:SF73">
    <property type="entry name" value="PROTEIN PDC2"/>
    <property type="match status" value="1"/>
</dbReference>
<dbReference type="InterPro" id="IPR004875">
    <property type="entry name" value="DDE_SF_endonuclease_dom"/>
</dbReference>
<evidence type="ECO:0000313" key="5">
    <source>
        <dbReference type="WBParaSite" id="PSAMB.scaffold5153size12501.g25988.t1"/>
    </source>
</evidence>
<proteinExistence type="predicted"/>
<sequence length="520" mass="58222">MPPGLKRRISYSNDRKVDVILWYDRNGKNAESAARHFQIPVSSIREWLKNREVVLEQGSAPSVKRNRPLQFPSVDEALLTWFKQQRSLFPSESIDQNLLLEKAQEIAKEQDHADLPSLNLDWIKRFKKRYGISSKVKHGESGAVQNSAVEDWQANSLKRILESYDSKDIFNVDELGLFYKLTSNRTLAFSDEKCAGGKASKERLTVLLGASMTGEKLPMLVIGKSANPRCFKHVRCLPVAYEANKKAWMNGSLFEQYVRKLNMRMRAKKRSIALIVDNCPAHPNLTKFANVKLFFLPPNTTAKTQPMDAGVIRNFKLHYRTQFRKERLAALSSQASFQFTVLDALRVAKFAWDCVKVSTIVNCFTHCGFTHDEAGQTELLEDISDDLVALDNILASTYQYVNEDTFSAASYLAVDDDIVTAAPLSLAEISHNAISSADSVLNLSDGDEMPDDEPVAPPPLKDSYSLLSQLRQMVGAYAKSEAQASEMSTHLIQLSNAFTDLSQSAAKQTSITDFFTANAN</sequence>
<dbReference type="Pfam" id="PF03184">
    <property type="entry name" value="DDE_1"/>
    <property type="match status" value="1"/>
</dbReference>
<dbReference type="SUPFAM" id="SSF46689">
    <property type="entry name" value="Homeodomain-like"/>
    <property type="match status" value="1"/>
</dbReference>
<dbReference type="WBParaSite" id="PSAMB.scaffold5153size12501.g25988.t1">
    <property type="protein sequence ID" value="PSAMB.scaffold5153size12501.g25988.t1"/>
    <property type="gene ID" value="PSAMB.scaffold5153size12501.g25988"/>
</dbReference>
<feature type="domain" description="HTH CENPB-type" evidence="3">
    <location>
        <begin position="62"/>
        <end position="136"/>
    </location>
</feature>
<dbReference type="GO" id="GO:0003677">
    <property type="term" value="F:DNA binding"/>
    <property type="evidence" value="ECO:0007669"/>
    <property type="project" value="UniProtKB-KW"/>
</dbReference>
<dbReference type="PANTHER" id="PTHR19303">
    <property type="entry name" value="TRANSPOSON"/>
    <property type="match status" value="1"/>
</dbReference>
<dbReference type="SMART" id="SM00674">
    <property type="entry name" value="CENPB"/>
    <property type="match status" value="1"/>
</dbReference>
<evidence type="ECO:0000256" key="1">
    <source>
        <dbReference type="ARBA" id="ARBA00004123"/>
    </source>
</evidence>
<dbReference type="Gene3D" id="1.10.10.60">
    <property type="entry name" value="Homeodomain-like"/>
    <property type="match status" value="2"/>
</dbReference>
<evidence type="ECO:0000256" key="2">
    <source>
        <dbReference type="ARBA" id="ARBA00023125"/>
    </source>
</evidence>
<protein>
    <submittedName>
        <fullName evidence="5">HTH CENPB-type domain-containing protein</fullName>
    </submittedName>
</protein>
<dbReference type="InterPro" id="IPR006600">
    <property type="entry name" value="HTH_CenpB_DNA-bd_dom"/>
</dbReference>
<dbReference type="PROSITE" id="PS51253">
    <property type="entry name" value="HTH_CENPB"/>
    <property type="match status" value="1"/>
</dbReference>
<organism evidence="4 5">
    <name type="scientific">Plectus sambesii</name>
    <dbReference type="NCBI Taxonomy" id="2011161"/>
    <lineage>
        <taxon>Eukaryota</taxon>
        <taxon>Metazoa</taxon>
        <taxon>Ecdysozoa</taxon>
        <taxon>Nematoda</taxon>
        <taxon>Chromadorea</taxon>
        <taxon>Plectida</taxon>
        <taxon>Plectina</taxon>
        <taxon>Plectoidea</taxon>
        <taxon>Plectidae</taxon>
        <taxon>Plectus</taxon>
    </lineage>
</organism>
<keyword evidence="2" id="KW-0238">DNA-binding</keyword>
<dbReference type="GO" id="GO:0005634">
    <property type="term" value="C:nucleus"/>
    <property type="evidence" value="ECO:0007669"/>
    <property type="project" value="UniProtKB-SubCell"/>
</dbReference>
<name>A0A914WWY5_9BILA</name>
<reference evidence="5" key="1">
    <citation type="submission" date="2022-11" db="UniProtKB">
        <authorList>
            <consortium name="WormBaseParasite"/>
        </authorList>
    </citation>
    <scope>IDENTIFICATION</scope>
</reference>
<keyword evidence="4" id="KW-1185">Reference proteome</keyword>
<comment type="subcellular location">
    <subcellularLocation>
        <location evidence="1">Nucleus</location>
    </subcellularLocation>
</comment>
<dbReference type="InterPro" id="IPR050863">
    <property type="entry name" value="CenT-Element_Derived"/>
</dbReference>
<dbReference type="Proteomes" id="UP000887566">
    <property type="component" value="Unplaced"/>
</dbReference>
<accession>A0A914WWY5</accession>
<evidence type="ECO:0000313" key="4">
    <source>
        <dbReference type="Proteomes" id="UP000887566"/>
    </source>
</evidence>